<sequence>MVQAAPANCPNRRQDVQREVLQEDGVVRQRNALLKLLARVPFAALGLLQDHLVFQPFADEFDLTRHARAGSLQRQPDEDQNIDDDEHQIGAAEQAFIHVGHR</sequence>
<protein>
    <submittedName>
        <fullName evidence="1">Uncharacterized protein</fullName>
    </submittedName>
</protein>
<evidence type="ECO:0000313" key="1">
    <source>
        <dbReference type="EMBL" id="KMQ84776.1"/>
    </source>
</evidence>
<name>A0A0J7K3M9_LASNI</name>
<organism evidence="1 2">
    <name type="scientific">Lasius niger</name>
    <name type="common">Black garden ant</name>
    <dbReference type="NCBI Taxonomy" id="67767"/>
    <lineage>
        <taxon>Eukaryota</taxon>
        <taxon>Metazoa</taxon>
        <taxon>Ecdysozoa</taxon>
        <taxon>Arthropoda</taxon>
        <taxon>Hexapoda</taxon>
        <taxon>Insecta</taxon>
        <taxon>Pterygota</taxon>
        <taxon>Neoptera</taxon>
        <taxon>Endopterygota</taxon>
        <taxon>Hymenoptera</taxon>
        <taxon>Apocrita</taxon>
        <taxon>Aculeata</taxon>
        <taxon>Formicoidea</taxon>
        <taxon>Formicidae</taxon>
        <taxon>Formicinae</taxon>
        <taxon>Lasius</taxon>
        <taxon>Lasius</taxon>
    </lineage>
</organism>
<proteinExistence type="predicted"/>
<dbReference type="PaxDb" id="67767-A0A0J7K3M9"/>
<dbReference type="EMBL" id="LBMM01015515">
    <property type="protein sequence ID" value="KMQ84776.1"/>
    <property type="molecule type" value="Genomic_DNA"/>
</dbReference>
<comment type="caution">
    <text evidence="1">The sequence shown here is derived from an EMBL/GenBank/DDBJ whole genome shotgun (WGS) entry which is preliminary data.</text>
</comment>
<dbReference type="Proteomes" id="UP000036403">
    <property type="component" value="Unassembled WGS sequence"/>
</dbReference>
<keyword evidence="2" id="KW-1185">Reference proteome</keyword>
<gene>
    <name evidence="1" type="ORF">RF55_17144</name>
</gene>
<evidence type="ECO:0000313" key="2">
    <source>
        <dbReference type="Proteomes" id="UP000036403"/>
    </source>
</evidence>
<reference evidence="1 2" key="1">
    <citation type="submission" date="2015-04" db="EMBL/GenBank/DDBJ databases">
        <title>Lasius niger genome sequencing.</title>
        <authorList>
            <person name="Konorov E.A."/>
            <person name="Nikitin M.A."/>
            <person name="Kirill M.V."/>
            <person name="Chang P."/>
        </authorList>
    </citation>
    <scope>NUCLEOTIDE SEQUENCE [LARGE SCALE GENOMIC DNA]</scope>
    <source>
        <tissue evidence="1">Whole</tissue>
    </source>
</reference>
<dbReference type="AlphaFoldDB" id="A0A0J7K3M9"/>
<accession>A0A0J7K3M9</accession>